<organism evidence="2 3">
    <name type="scientific">Mycolicibacterium litorale</name>
    <dbReference type="NCBI Taxonomy" id="758802"/>
    <lineage>
        <taxon>Bacteria</taxon>
        <taxon>Bacillati</taxon>
        <taxon>Actinomycetota</taxon>
        <taxon>Actinomycetes</taxon>
        <taxon>Mycobacteriales</taxon>
        <taxon>Mycobacteriaceae</taxon>
        <taxon>Mycolicibacterium</taxon>
    </lineage>
</organism>
<evidence type="ECO:0000313" key="2">
    <source>
        <dbReference type="EMBL" id="BBY15725.1"/>
    </source>
</evidence>
<dbReference type="PANTHER" id="PTHR19288:SF95">
    <property type="entry name" value="D-GLYCEROL 3-PHOSPHATE PHOSPHATASE"/>
    <property type="match status" value="1"/>
</dbReference>
<protein>
    <submittedName>
        <fullName evidence="2">Hydrolase</fullName>
    </submittedName>
</protein>
<evidence type="ECO:0000259" key="1">
    <source>
        <dbReference type="Pfam" id="PF18407"/>
    </source>
</evidence>
<dbReference type="Pfam" id="PF13344">
    <property type="entry name" value="Hydrolase_6"/>
    <property type="match status" value="1"/>
</dbReference>
<reference evidence="2 3" key="1">
    <citation type="journal article" date="2019" name="Emerg. Microbes Infect.">
        <title>Comprehensive subspecies identification of 175 nontuberculous mycobacteria species based on 7547 genomic profiles.</title>
        <authorList>
            <person name="Matsumoto Y."/>
            <person name="Kinjo T."/>
            <person name="Motooka D."/>
            <person name="Nabeya D."/>
            <person name="Jung N."/>
            <person name="Uechi K."/>
            <person name="Horii T."/>
            <person name="Iida T."/>
            <person name="Fujita J."/>
            <person name="Nakamura S."/>
        </authorList>
    </citation>
    <scope>NUCLEOTIDE SEQUENCE [LARGE SCALE GENOMIC DNA]</scope>
    <source>
        <strain evidence="2 3">JCM 17423</strain>
    </source>
</reference>
<accession>A0AAD1II35</accession>
<dbReference type="InterPro" id="IPR041065">
    <property type="entry name" value="GNAT-like"/>
</dbReference>
<name>A0AAD1II35_9MYCO</name>
<dbReference type="Pfam" id="PF13242">
    <property type="entry name" value="Hydrolase_like"/>
    <property type="match status" value="1"/>
</dbReference>
<dbReference type="SUPFAM" id="SSF56784">
    <property type="entry name" value="HAD-like"/>
    <property type="match status" value="1"/>
</dbReference>
<dbReference type="GO" id="GO:0016791">
    <property type="term" value="F:phosphatase activity"/>
    <property type="evidence" value="ECO:0007669"/>
    <property type="project" value="TreeGrafter"/>
</dbReference>
<feature type="domain" description="GCN5-related N-acetyltransferase-like" evidence="1">
    <location>
        <begin position="269"/>
        <end position="332"/>
    </location>
</feature>
<dbReference type="Pfam" id="PF18407">
    <property type="entry name" value="GNAT_like"/>
    <property type="match status" value="1"/>
</dbReference>
<sequence length="338" mass="35255">MTSLVQQYDCLLLDLDGTVFRGHEPTTGAVDSLAGLTARVLYVTNNASRSPDDVARHLVELGFQAVSDDVVTSAQSAAHLLADQLPAGSRVLIVGTDALAAEVRQAGLQPVREFADDPVAVVQGHSPQTAWSDLAEAALAIRAGALWVAANVDLTLPSERGLLPGNGSMVAALRAATACEPQVAGKPQPTLMRDALSRGDFRTPLVVGDRLDTDIAGANAAALPSLLVLSGVSTADETLRAVPQERPDYIAEDLRSLDTPADALRVAPHPGWRVDLRDAEVTVHAAGADRGDELSVLRATAHAVWQSDLAGRPFAVCAGDDTAAAALQRWSLLSAPIG</sequence>
<gene>
    <name evidence="2" type="ORF">MLIT_13170</name>
</gene>
<evidence type="ECO:0000313" key="3">
    <source>
        <dbReference type="Proteomes" id="UP000466607"/>
    </source>
</evidence>
<dbReference type="GO" id="GO:0005737">
    <property type="term" value="C:cytoplasm"/>
    <property type="evidence" value="ECO:0007669"/>
    <property type="project" value="TreeGrafter"/>
</dbReference>
<dbReference type="Gene3D" id="3.40.50.1000">
    <property type="entry name" value="HAD superfamily/HAD-like"/>
    <property type="match status" value="2"/>
</dbReference>
<dbReference type="InterPro" id="IPR036412">
    <property type="entry name" value="HAD-like_sf"/>
</dbReference>
<dbReference type="AlphaFoldDB" id="A0AAD1II35"/>
<dbReference type="InterPro" id="IPR023214">
    <property type="entry name" value="HAD_sf"/>
</dbReference>
<proteinExistence type="predicted"/>
<keyword evidence="3" id="KW-1185">Reference proteome</keyword>
<dbReference type="PANTHER" id="PTHR19288">
    <property type="entry name" value="4-NITROPHENYLPHOSPHATASE-RELATED"/>
    <property type="match status" value="1"/>
</dbReference>
<dbReference type="InterPro" id="IPR006357">
    <property type="entry name" value="HAD-SF_hydro_IIA"/>
</dbReference>
<dbReference type="NCBIfam" id="TIGR01460">
    <property type="entry name" value="HAD-SF-IIA"/>
    <property type="match status" value="1"/>
</dbReference>
<keyword evidence="2" id="KW-0378">Hydrolase</keyword>
<dbReference type="EMBL" id="AP022586">
    <property type="protein sequence ID" value="BBY15725.1"/>
    <property type="molecule type" value="Genomic_DNA"/>
</dbReference>
<dbReference type="Proteomes" id="UP000466607">
    <property type="component" value="Chromosome"/>
</dbReference>
<dbReference type="Gene3D" id="3.30.300.290">
    <property type="match status" value="1"/>
</dbReference>